<name>A0A3P7R4W4_9BILA</name>
<dbReference type="Proteomes" id="UP000271098">
    <property type="component" value="Unassembled WGS sequence"/>
</dbReference>
<dbReference type="EMBL" id="UYRT01090512">
    <property type="protein sequence ID" value="VDN36139.1"/>
    <property type="molecule type" value="Genomic_DNA"/>
</dbReference>
<reference evidence="1 2" key="1">
    <citation type="submission" date="2018-11" db="EMBL/GenBank/DDBJ databases">
        <authorList>
            <consortium name="Pathogen Informatics"/>
        </authorList>
    </citation>
    <scope>NUCLEOTIDE SEQUENCE [LARGE SCALE GENOMIC DNA]</scope>
</reference>
<evidence type="ECO:0000313" key="2">
    <source>
        <dbReference type="Proteomes" id="UP000271098"/>
    </source>
</evidence>
<proteinExistence type="predicted"/>
<accession>A0A3P7R4W4</accession>
<evidence type="ECO:0000313" key="1">
    <source>
        <dbReference type="EMBL" id="VDN36139.1"/>
    </source>
</evidence>
<protein>
    <submittedName>
        <fullName evidence="1">Uncharacterized protein</fullName>
    </submittedName>
</protein>
<keyword evidence="2" id="KW-1185">Reference proteome</keyword>
<organism evidence="1 2">
    <name type="scientific">Gongylonema pulchrum</name>
    <dbReference type="NCBI Taxonomy" id="637853"/>
    <lineage>
        <taxon>Eukaryota</taxon>
        <taxon>Metazoa</taxon>
        <taxon>Ecdysozoa</taxon>
        <taxon>Nematoda</taxon>
        <taxon>Chromadorea</taxon>
        <taxon>Rhabditida</taxon>
        <taxon>Spirurina</taxon>
        <taxon>Spiruromorpha</taxon>
        <taxon>Spiruroidea</taxon>
        <taxon>Gongylonematidae</taxon>
        <taxon>Gongylonema</taxon>
    </lineage>
</organism>
<dbReference type="AlphaFoldDB" id="A0A3P7R4W4"/>
<gene>
    <name evidence="1" type="ORF">GPUH_LOCUS20480</name>
</gene>
<sequence length="111" mass="13134">MPQRLTHCIDDLSYYKKDTDQPIWIVNHVNSEAREVLEETILCEQRLKTANNELLMLHNELTRFYRASISELYECAESELEVIRMRCLGMENKLSDIENMTLSVEQVNIRN</sequence>